<gene>
    <name evidence="3" type="ORF">MNB_SM-4-1397</name>
</gene>
<evidence type="ECO:0000313" key="3">
    <source>
        <dbReference type="EMBL" id="SFV68393.1"/>
    </source>
</evidence>
<evidence type="ECO:0000259" key="2">
    <source>
        <dbReference type="Pfam" id="PF01636"/>
    </source>
</evidence>
<keyword evidence="3" id="KW-0418">Kinase</keyword>
<organism evidence="3">
    <name type="scientific">hydrothermal vent metagenome</name>
    <dbReference type="NCBI Taxonomy" id="652676"/>
    <lineage>
        <taxon>unclassified sequences</taxon>
        <taxon>metagenomes</taxon>
        <taxon>ecological metagenomes</taxon>
    </lineage>
</organism>
<name>A0A1W1CRN4_9ZZZZ</name>
<comment type="similarity">
    <text evidence="1">Belongs to the pseudomonas-type ThrB family.</text>
</comment>
<feature type="domain" description="Aminoglycoside phosphotransferase" evidence="2">
    <location>
        <begin position="25"/>
        <end position="212"/>
    </location>
</feature>
<dbReference type="InterPro" id="IPR050249">
    <property type="entry name" value="Pseudomonas-type_ThrB"/>
</dbReference>
<reference evidence="3" key="1">
    <citation type="submission" date="2016-10" db="EMBL/GenBank/DDBJ databases">
        <authorList>
            <person name="de Groot N.N."/>
        </authorList>
    </citation>
    <scope>NUCLEOTIDE SEQUENCE</scope>
</reference>
<proteinExistence type="inferred from homology"/>
<dbReference type="SUPFAM" id="SSF56112">
    <property type="entry name" value="Protein kinase-like (PK-like)"/>
    <property type="match status" value="1"/>
</dbReference>
<dbReference type="PANTHER" id="PTHR21064">
    <property type="entry name" value="AMINOGLYCOSIDE PHOSPHOTRANSFERASE DOMAIN-CONTAINING PROTEIN-RELATED"/>
    <property type="match status" value="1"/>
</dbReference>
<protein>
    <submittedName>
        <fullName evidence="3">Homoserine kinase</fullName>
        <ecNumber evidence="3">2.7.1.39</ecNumber>
    </submittedName>
</protein>
<dbReference type="InterPro" id="IPR002575">
    <property type="entry name" value="Aminoglycoside_PTrfase"/>
</dbReference>
<sequence length="265" mass="30712">MGVKTFISLVDVNMLFPAFTFTKLRATHEGIIDTTYIVSTATDSYILKKYEREIDEKIHQDKKLLLKLKASGLNVPSFVASSEGWYLYEKLKGKQPKDVKSFHIQALARFMAKMHKKTAKMSAHSKFIHRYNIQNVLIFTKLNYFAYYKKLQVLRNLTQQNDGIIHGDIFKDNTIFDGEKIGVIDFIDAANGEFVFDIAVALLTFNTNKNNPYFLNLFLNTYNQKAPKKIHKTQLLKNIKLASKFYALLRINKYKNTSRAKELIF</sequence>
<accession>A0A1W1CRN4</accession>
<dbReference type="GO" id="GO:0004413">
    <property type="term" value="F:homoserine kinase activity"/>
    <property type="evidence" value="ECO:0007669"/>
    <property type="project" value="UniProtKB-EC"/>
</dbReference>
<dbReference type="Gene3D" id="3.30.200.20">
    <property type="entry name" value="Phosphorylase Kinase, domain 1"/>
    <property type="match status" value="1"/>
</dbReference>
<dbReference type="EMBL" id="FPHF01000105">
    <property type="protein sequence ID" value="SFV68393.1"/>
    <property type="molecule type" value="Genomic_DNA"/>
</dbReference>
<dbReference type="EC" id="2.7.1.39" evidence="3"/>
<dbReference type="Gene3D" id="3.90.1200.10">
    <property type="match status" value="1"/>
</dbReference>
<keyword evidence="3" id="KW-0808">Transferase</keyword>
<evidence type="ECO:0000256" key="1">
    <source>
        <dbReference type="ARBA" id="ARBA00038240"/>
    </source>
</evidence>
<dbReference type="AlphaFoldDB" id="A0A1W1CRN4"/>
<dbReference type="PANTHER" id="PTHR21064:SF6">
    <property type="entry name" value="AMINOGLYCOSIDE PHOSPHOTRANSFERASE DOMAIN-CONTAINING PROTEIN"/>
    <property type="match status" value="1"/>
</dbReference>
<dbReference type="Pfam" id="PF01636">
    <property type="entry name" value="APH"/>
    <property type="match status" value="1"/>
</dbReference>
<dbReference type="InterPro" id="IPR011009">
    <property type="entry name" value="Kinase-like_dom_sf"/>
</dbReference>